<proteinExistence type="predicted"/>
<dbReference type="AlphaFoldDB" id="A0A139GZD7"/>
<feature type="region of interest" description="Disordered" evidence="1">
    <location>
        <begin position="13"/>
        <end position="65"/>
    </location>
</feature>
<dbReference type="EMBL" id="LFZN01000211">
    <property type="protein sequence ID" value="KXS95531.1"/>
    <property type="molecule type" value="Genomic_DNA"/>
</dbReference>
<name>A0A139GZD7_9PEZI</name>
<feature type="region of interest" description="Disordered" evidence="1">
    <location>
        <begin position="86"/>
        <end position="107"/>
    </location>
</feature>
<dbReference type="Proteomes" id="UP000070133">
    <property type="component" value="Unassembled WGS sequence"/>
</dbReference>
<sequence length="407" mass="45708">MPSWTAIEVISDVSGGYTNNSASAKPGRAKTKPLAERDPNRSLTSKKTSSDKPKQKKSAKGQFEDRSFSEQYEYLCLPLPQWAHEEEEDDDHEATYQGTGEDAGNSSSTFSDYNWVAMSETIEMLDKYNRLASYCDPDNFDLCISSDNFDYGIIELLENLLKLCMTPMSRSPNVHQMWANIATLGHFLNSKVHESAWLEMEDRARVESLCGLIGCAILTALNHLDRIGQLAYDSAFQDLGLIMALYIRFSYDASSTVFKENGQDVNWQDMILAYAYKADIDLSNQGVAGVGDALDPRNSDVDLLDSNVTASRWGWSKVLAKYREEYGAGGAIGGSRHNILSWSREQRAQYHPEKRDPMHRFKSKEMTGTKLVVPDCIRKRDEENASFAKVDDSELFAEMGKLKINGD</sequence>
<evidence type="ECO:0000256" key="1">
    <source>
        <dbReference type="SAM" id="MobiDB-lite"/>
    </source>
</evidence>
<gene>
    <name evidence="2" type="ORF">AC578_6980</name>
</gene>
<protein>
    <submittedName>
        <fullName evidence="2">Uncharacterized protein</fullName>
    </submittedName>
</protein>
<dbReference type="OrthoDB" id="3640879at2759"/>
<reference evidence="2 3" key="1">
    <citation type="submission" date="2015-07" db="EMBL/GenBank/DDBJ databases">
        <title>Comparative genomics of the Sigatoka disease complex on banana suggests a link between parallel evolutionary changes in Pseudocercospora fijiensis and Pseudocercospora eumusae and increased virulence on the banana host.</title>
        <authorList>
            <person name="Chang T.-C."/>
            <person name="Salvucci A."/>
            <person name="Crous P.W."/>
            <person name="Stergiopoulos I."/>
        </authorList>
    </citation>
    <scope>NUCLEOTIDE SEQUENCE [LARGE SCALE GENOMIC DNA]</scope>
    <source>
        <strain evidence="2 3">CBS 114824</strain>
    </source>
</reference>
<evidence type="ECO:0000313" key="3">
    <source>
        <dbReference type="Proteomes" id="UP000070133"/>
    </source>
</evidence>
<accession>A0A139GZD7</accession>
<comment type="caution">
    <text evidence="2">The sequence shown here is derived from an EMBL/GenBank/DDBJ whole genome shotgun (WGS) entry which is preliminary data.</text>
</comment>
<organism evidence="2 3">
    <name type="scientific">Pseudocercospora eumusae</name>
    <dbReference type="NCBI Taxonomy" id="321146"/>
    <lineage>
        <taxon>Eukaryota</taxon>
        <taxon>Fungi</taxon>
        <taxon>Dikarya</taxon>
        <taxon>Ascomycota</taxon>
        <taxon>Pezizomycotina</taxon>
        <taxon>Dothideomycetes</taxon>
        <taxon>Dothideomycetidae</taxon>
        <taxon>Mycosphaerellales</taxon>
        <taxon>Mycosphaerellaceae</taxon>
        <taxon>Pseudocercospora</taxon>
    </lineage>
</organism>
<keyword evidence="3" id="KW-1185">Reference proteome</keyword>
<evidence type="ECO:0000313" key="2">
    <source>
        <dbReference type="EMBL" id="KXS95531.1"/>
    </source>
</evidence>